<organism evidence="5 6">
    <name type="scientific">Lysinibacillus zambalensis</name>
    <dbReference type="NCBI Taxonomy" id="3160866"/>
    <lineage>
        <taxon>Bacteria</taxon>
        <taxon>Bacillati</taxon>
        <taxon>Bacillota</taxon>
        <taxon>Bacilli</taxon>
        <taxon>Bacillales</taxon>
        <taxon>Bacillaceae</taxon>
        <taxon>Lysinibacillus</taxon>
    </lineage>
</organism>
<gene>
    <name evidence="5" type="ORF">ABNX05_23875</name>
</gene>
<keyword evidence="6" id="KW-1185">Reference proteome</keyword>
<dbReference type="EC" id="2.7.1.31" evidence="5"/>
<evidence type="ECO:0000256" key="1">
    <source>
        <dbReference type="ARBA" id="ARBA00006284"/>
    </source>
</evidence>
<reference evidence="5 6" key="1">
    <citation type="submission" date="2024-06" db="EMBL/GenBank/DDBJ databases">
        <title>Lysinibacillus zambalefons sp. nov., a Novel Firmicute Isolated from the Poon Bato Zambales Hyperalkaline Spring.</title>
        <authorList>
            <person name="Aja J.A."/>
            <person name="Lazaro J.E.H."/>
            <person name="Llorin L.D."/>
            <person name="Lim K.R."/>
            <person name="Teodosio J."/>
            <person name="Dalisay D.S."/>
        </authorList>
    </citation>
    <scope>NUCLEOTIDE SEQUENCE [LARGE SCALE GENOMIC DNA]</scope>
    <source>
        <strain evidence="5 6">M3</strain>
    </source>
</reference>
<evidence type="ECO:0000256" key="2">
    <source>
        <dbReference type="ARBA" id="ARBA00022679"/>
    </source>
</evidence>
<dbReference type="NCBIfam" id="TIGR00045">
    <property type="entry name" value="glycerate kinase"/>
    <property type="match status" value="1"/>
</dbReference>
<evidence type="ECO:0000256" key="4">
    <source>
        <dbReference type="PIRNR" id="PIRNR006078"/>
    </source>
</evidence>
<sequence>MKVVISPDSYKGTLSAIEVASAMQAGILDVDPSIETVILPVADGGEGTLEALVTSTDGQYFSHRVLDPLGREIKARYGVLGDNETCVIEMAQASGIMLLQDEEKNPELASTYGTGQLIKAALDKGFRKFIVGIGGSATNDAGMGMLKALGLQLKKEDGTLIADGISALLDLASIDISQLDPRLAEAKFIIACDVDNPLIGERGATAIFGPQKGVKEHQIAYFDSCLKQFADIVEKHVGIRLHDYKGAGAAGGMGGALIAFLNGSFHAGIEIVMNAVQLKKHLEGAEFVMTGEGKSDRQTLHGKAPLGVAKTATLSNVHAVLLSGAIDENDKPALLESFTVVESLVDETISVQQAMQEPYYFIRMKTKKIVEYYIQNGYKFC</sequence>
<comment type="caution">
    <text evidence="5">The sequence shown here is derived from an EMBL/GenBank/DDBJ whole genome shotgun (WGS) entry which is preliminary data.</text>
</comment>
<dbReference type="EMBL" id="JBEGDG010000031">
    <property type="protein sequence ID" value="MEQ6357648.1"/>
    <property type="molecule type" value="Genomic_DNA"/>
</dbReference>
<evidence type="ECO:0000256" key="3">
    <source>
        <dbReference type="ARBA" id="ARBA00022777"/>
    </source>
</evidence>
<dbReference type="GO" id="GO:0008887">
    <property type="term" value="F:glycerate kinase activity"/>
    <property type="evidence" value="ECO:0007669"/>
    <property type="project" value="UniProtKB-EC"/>
</dbReference>
<dbReference type="InterPro" id="IPR018197">
    <property type="entry name" value="Glycerate_kinase_RE-like"/>
</dbReference>
<dbReference type="InterPro" id="IPR018193">
    <property type="entry name" value="Glyc_kinase_flavodox-like_fold"/>
</dbReference>
<accession>A0ABV1N2B9</accession>
<dbReference type="InterPro" id="IPR004381">
    <property type="entry name" value="Glycerate_kinase"/>
</dbReference>
<dbReference type="RefSeq" id="WP_349661968.1">
    <property type="nucleotide sequence ID" value="NZ_JBEGDG010000031.1"/>
</dbReference>
<dbReference type="Gene3D" id="3.40.50.10350">
    <property type="entry name" value="Glycerate kinase, domain 1"/>
    <property type="match status" value="1"/>
</dbReference>
<comment type="similarity">
    <text evidence="1 4">Belongs to the glycerate kinase type-1 family.</text>
</comment>
<protein>
    <submittedName>
        <fullName evidence="5">Glycerate kinase</fullName>
        <ecNumber evidence="5">2.7.1.31</ecNumber>
    </submittedName>
</protein>
<dbReference type="Pfam" id="PF02595">
    <property type="entry name" value="Gly_kinase"/>
    <property type="match status" value="1"/>
</dbReference>
<dbReference type="Gene3D" id="3.90.1510.10">
    <property type="entry name" value="Glycerate kinase, domain 2"/>
    <property type="match status" value="1"/>
</dbReference>
<keyword evidence="3 4" id="KW-0418">Kinase</keyword>
<dbReference type="PANTHER" id="PTHR21599">
    <property type="entry name" value="GLYCERATE KINASE"/>
    <property type="match status" value="1"/>
</dbReference>
<keyword evidence="2 4" id="KW-0808">Transferase</keyword>
<evidence type="ECO:0000313" key="6">
    <source>
        <dbReference type="Proteomes" id="UP001478862"/>
    </source>
</evidence>
<dbReference type="Proteomes" id="UP001478862">
    <property type="component" value="Unassembled WGS sequence"/>
</dbReference>
<dbReference type="SUPFAM" id="SSF110738">
    <property type="entry name" value="Glycerate kinase I"/>
    <property type="match status" value="1"/>
</dbReference>
<proteinExistence type="inferred from homology"/>
<dbReference type="PIRSF" id="PIRSF006078">
    <property type="entry name" value="GlxK"/>
    <property type="match status" value="1"/>
</dbReference>
<dbReference type="InterPro" id="IPR036129">
    <property type="entry name" value="Glycerate_kinase_sf"/>
</dbReference>
<evidence type="ECO:0000313" key="5">
    <source>
        <dbReference type="EMBL" id="MEQ6357648.1"/>
    </source>
</evidence>
<name>A0ABV1N2B9_9BACI</name>
<dbReference type="PANTHER" id="PTHR21599:SF0">
    <property type="entry name" value="GLYCERATE KINASE"/>
    <property type="match status" value="1"/>
</dbReference>